<sequence length="143" mass="15038">MTGEHKVITGRGGAGNVAILKEAPSPKLVPQGSQTPVLLQPVYSTGRGGVGNMRQNVDPKLTRKAQDVDGDNGVQNNEDVISSGSLTKIKSMQSERTGGSGTPKSYSIGRGGAGNILSPSNSMRKKDSKRPDMFAKLKKKLFG</sequence>
<reference evidence="3" key="1">
    <citation type="journal article" date="2012" name="G3 (Bethesda)">
        <title>Pichia sorbitophila, an interspecies yeast hybrid reveals early steps of genome resolution following polyploidization.</title>
        <authorList>
            <person name="Leh Louis V."/>
            <person name="Despons L."/>
            <person name="Friedrich A."/>
            <person name="Martin T."/>
            <person name="Durrens P."/>
            <person name="Casaregola S."/>
            <person name="Neuveglise C."/>
            <person name="Fairhead C."/>
            <person name="Marck C."/>
            <person name="Cruz J.A."/>
            <person name="Straub M.L."/>
            <person name="Kugler V."/>
            <person name="Sacerdot C."/>
            <person name="Uzunov Z."/>
            <person name="Thierry A."/>
            <person name="Weiss S."/>
            <person name="Bleykasten C."/>
            <person name="De Montigny J."/>
            <person name="Jacques N."/>
            <person name="Jung P."/>
            <person name="Lemaire M."/>
            <person name="Mallet S."/>
            <person name="Morel G."/>
            <person name="Richard G.F."/>
            <person name="Sarkar A."/>
            <person name="Savel G."/>
            <person name="Schacherer J."/>
            <person name="Seret M.L."/>
            <person name="Talla E."/>
            <person name="Samson G."/>
            <person name="Jubin C."/>
            <person name="Poulain J."/>
            <person name="Vacherie B."/>
            <person name="Barbe V."/>
            <person name="Pelletier E."/>
            <person name="Sherman D.J."/>
            <person name="Westhof E."/>
            <person name="Weissenbach J."/>
            <person name="Baret P.V."/>
            <person name="Wincker P."/>
            <person name="Gaillardin C."/>
            <person name="Dujon B."/>
            <person name="Souciet J.L."/>
        </authorList>
    </citation>
    <scope>NUCLEOTIDE SEQUENCE [LARGE SCALE GENOMIC DNA]</scope>
    <source>
        <strain evidence="3">CBS 270.75 / DBVPG 7215 / KCTC 17166 / NRRL Y-17582</strain>
    </source>
</reference>
<dbReference type="OMA" id="PEDYITP"/>
<feature type="compositionally biased region" description="Polar residues" evidence="1">
    <location>
        <begin position="73"/>
        <end position="105"/>
    </location>
</feature>
<dbReference type="AlphaFoldDB" id="G8JSL0"/>
<dbReference type="EMBL" id="CP002500">
    <property type="protein sequence ID" value="AET39732.1"/>
    <property type="molecule type" value="Genomic_DNA"/>
</dbReference>
<dbReference type="InterPro" id="IPR053203">
    <property type="entry name" value="Cisplatin_resist-associated"/>
</dbReference>
<dbReference type="GeneID" id="11470225"/>
<evidence type="ECO:0000313" key="2">
    <source>
        <dbReference type="EMBL" id="AET39732.1"/>
    </source>
</evidence>
<dbReference type="eggNOG" id="ENOG502S3S2">
    <property type="taxonomic scope" value="Eukaryota"/>
</dbReference>
<proteinExistence type="predicted"/>
<dbReference type="HOGENOM" id="CLU_082191_0_1_1"/>
<dbReference type="InParanoid" id="G8JSL0"/>
<keyword evidence="3" id="KW-1185">Reference proteome</keyword>
<protein>
    <submittedName>
        <fullName evidence="2">Uncharacterized protein</fullName>
    </submittedName>
</protein>
<dbReference type="PANTHER" id="PTHR34693:SF1">
    <property type="entry name" value="PROTEIN PAR32"/>
    <property type="match status" value="1"/>
</dbReference>
<dbReference type="InterPro" id="IPR022024">
    <property type="entry name" value="DUF3602"/>
</dbReference>
<name>G8JSL0_ERECY</name>
<dbReference type="PANTHER" id="PTHR34693">
    <property type="entry name" value="PROTEIN PAR32"/>
    <property type="match status" value="1"/>
</dbReference>
<dbReference type="OrthoDB" id="3063476at2759"/>
<organism evidence="2 3">
    <name type="scientific">Eremothecium cymbalariae (strain CBS 270.75 / DBVPG 7215 / KCTC 17166 / NRRL Y-17582)</name>
    <name type="common">Yeast</name>
    <dbReference type="NCBI Taxonomy" id="931890"/>
    <lineage>
        <taxon>Eukaryota</taxon>
        <taxon>Fungi</taxon>
        <taxon>Dikarya</taxon>
        <taxon>Ascomycota</taxon>
        <taxon>Saccharomycotina</taxon>
        <taxon>Saccharomycetes</taxon>
        <taxon>Saccharomycetales</taxon>
        <taxon>Saccharomycetaceae</taxon>
        <taxon>Eremothecium</taxon>
    </lineage>
</organism>
<evidence type="ECO:0000313" key="3">
    <source>
        <dbReference type="Proteomes" id="UP000006790"/>
    </source>
</evidence>
<dbReference type="Pfam" id="PF12223">
    <property type="entry name" value="DUF3602"/>
    <property type="match status" value="2"/>
</dbReference>
<feature type="region of interest" description="Disordered" evidence="1">
    <location>
        <begin position="64"/>
        <end position="143"/>
    </location>
</feature>
<dbReference type="Proteomes" id="UP000006790">
    <property type="component" value="Chromosome 4"/>
</dbReference>
<gene>
    <name evidence="2" type="ordered locus">Ecym_4712</name>
</gene>
<evidence type="ECO:0000256" key="1">
    <source>
        <dbReference type="SAM" id="MobiDB-lite"/>
    </source>
</evidence>
<dbReference type="KEGG" id="erc:Ecym_4712"/>
<dbReference type="RefSeq" id="XP_003646549.1">
    <property type="nucleotide sequence ID" value="XM_003646501.1"/>
</dbReference>
<accession>G8JSL0</accession>